<dbReference type="OrthoDB" id="4153866at2759"/>
<feature type="region of interest" description="Disordered" evidence="1">
    <location>
        <begin position="157"/>
        <end position="176"/>
    </location>
</feature>
<feature type="compositionally biased region" description="Polar residues" evidence="1">
    <location>
        <begin position="157"/>
        <end position="170"/>
    </location>
</feature>
<dbReference type="STRING" id="289078.A0A2X0N3U7"/>
<dbReference type="EMBL" id="FMWP01000126">
    <property type="protein sequence ID" value="SDA02533.1"/>
    <property type="molecule type" value="Genomic_DNA"/>
</dbReference>
<organism evidence="2 3">
    <name type="scientific">Microbotryum saponariae</name>
    <dbReference type="NCBI Taxonomy" id="289078"/>
    <lineage>
        <taxon>Eukaryota</taxon>
        <taxon>Fungi</taxon>
        <taxon>Dikarya</taxon>
        <taxon>Basidiomycota</taxon>
        <taxon>Pucciniomycotina</taxon>
        <taxon>Microbotryomycetes</taxon>
        <taxon>Microbotryales</taxon>
        <taxon>Microbotryaceae</taxon>
        <taxon>Microbotryum</taxon>
    </lineage>
</organism>
<accession>A0A2X0N3U7</accession>
<name>A0A2X0N3U7_9BASI</name>
<feature type="region of interest" description="Disordered" evidence="1">
    <location>
        <begin position="59"/>
        <end position="118"/>
    </location>
</feature>
<evidence type="ECO:0000313" key="2">
    <source>
        <dbReference type="EMBL" id="SDA02533.1"/>
    </source>
</evidence>
<evidence type="ECO:0000256" key="1">
    <source>
        <dbReference type="SAM" id="MobiDB-lite"/>
    </source>
</evidence>
<reference evidence="3" key="1">
    <citation type="submission" date="2016-10" db="EMBL/GenBank/DDBJ databases">
        <authorList>
            <person name="Jeantristanb JTB J.-T."/>
            <person name="Ricardo R."/>
        </authorList>
    </citation>
    <scope>NUCLEOTIDE SEQUENCE [LARGE SCALE GENOMIC DNA]</scope>
</reference>
<dbReference type="Proteomes" id="UP000249723">
    <property type="component" value="Unassembled WGS sequence"/>
</dbReference>
<feature type="region of interest" description="Disordered" evidence="1">
    <location>
        <begin position="186"/>
        <end position="239"/>
    </location>
</feature>
<feature type="compositionally biased region" description="Low complexity" evidence="1">
    <location>
        <begin position="96"/>
        <end position="118"/>
    </location>
</feature>
<proteinExistence type="predicted"/>
<keyword evidence="3" id="KW-1185">Reference proteome</keyword>
<protein>
    <submittedName>
        <fullName evidence="2">BZ3500_MvSof-1268-A1-R1_Chr7-2g09481 protein</fullName>
    </submittedName>
</protein>
<dbReference type="AlphaFoldDB" id="A0A2X0N3U7"/>
<evidence type="ECO:0000313" key="3">
    <source>
        <dbReference type="Proteomes" id="UP000249723"/>
    </source>
</evidence>
<gene>
    <name evidence="2" type="ORF">BZ3500_MVSOF-1268-A1-R1_CHR7-2G09481</name>
</gene>
<sequence>MQDDPRLAPRPDLTLCDMLTIPSLKASAMTAGDQLGGASRPPQATPDALAERIRSLARSVGHEAVQAQKQVVQDHAHVHQQHYPSPDASPHRPLHHLSPPLSPSSASVSPSSGSISAWVPSSAGGNSLAPPAVWDGGAAESGAMNIVGGANVSFGAGNSSPTRPTNSSYPTPDGGSFLDEIIEEEAERTEDDAHDTQAPPVPPPASSSRTQSRRASRGSLFSTSSEDVRGVPELTMPDVARRSSRSAGLGFGSLKLYTTELEHESNLRSLLRDGNTFVVVPVALADVQLLVRLLPMRSGLFLPMRDTDPPKLWQVKGGAQSSTETTLSSTYIDPLVTVFRDEPKEFNEVSSASNDSPAVSSGTFFLHRRRLSNSSLNSSSSAAYLTARSPSHPFLLLLDIQTDPAMTIQFIRHALSPLLDAGLLTTYCPRSQLFTQAPITALITGEASRSQLLLEAEGSSESTRFLFVEADICSRELDRVEKVLSPVAGGDLGRAVGGWNRETLDEEQMEEVRRQVAQAKERGVKVRYEGLPKYPVHTRELLKSWLFEQGVDYF</sequence>